<dbReference type="EMBL" id="CM007384">
    <property type="protein sequence ID" value="ONK72918.1"/>
    <property type="molecule type" value="Genomic_DNA"/>
</dbReference>
<dbReference type="PANTHER" id="PTHR33403">
    <property type="entry name" value="SPR1"/>
    <property type="match status" value="1"/>
</dbReference>
<sequence>MSRGCSFGGGKSSLGYLFEPDEPQCLPCKHSNIDKTPTNDQFKDKETTEATAPPSSPKKIDNINNHHRVPSRISDNIITGRPSTRVQSVPGGSSSLGYLFGDDQT</sequence>
<accession>A0A5P1F3H5</accession>
<comment type="similarity">
    <text evidence="1">Belongs to the SPIRAL1 family.</text>
</comment>
<evidence type="ECO:0000313" key="5">
    <source>
        <dbReference type="Proteomes" id="UP000243459"/>
    </source>
</evidence>
<dbReference type="Gramene" id="ONK72918">
    <property type="protein sequence ID" value="ONK72918"/>
    <property type="gene ID" value="A4U43_C04F24910"/>
</dbReference>
<dbReference type="AlphaFoldDB" id="A0A5P1F3H5"/>
<gene>
    <name evidence="4" type="ORF">A4U43_C04F24910</name>
</gene>
<dbReference type="OMA" id="RIWGEAM"/>
<evidence type="ECO:0000256" key="3">
    <source>
        <dbReference type="SAM" id="MobiDB-lite"/>
    </source>
</evidence>
<reference evidence="5" key="1">
    <citation type="journal article" date="2017" name="Nat. Commun.">
        <title>The asparagus genome sheds light on the origin and evolution of a young Y chromosome.</title>
        <authorList>
            <person name="Harkess A."/>
            <person name="Zhou J."/>
            <person name="Xu C."/>
            <person name="Bowers J.E."/>
            <person name="Van der Hulst R."/>
            <person name="Ayyampalayam S."/>
            <person name="Mercati F."/>
            <person name="Riccardi P."/>
            <person name="McKain M.R."/>
            <person name="Kakrana A."/>
            <person name="Tang H."/>
            <person name="Ray J."/>
            <person name="Groenendijk J."/>
            <person name="Arikit S."/>
            <person name="Mathioni S.M."/>
            <person name="Nakano M."/>
            <person name="Shan H."/>
            <person name="Telgmann-Rauber A."/>
            <person name="Kanno A."/>
            <person name="Yue Z."/>
            <person name="Chen H."/>
            <person name="Li W."/>
            <person name="Chen Y."/>
            <person name="Xu X."/>
            <person name="Zhang Y."/>
            <person name="Luo S."/>
            <person name="Chen H."/>
            <person name="Gao J."/>
            <person name="Mao Z."/>
            <person name="Pires J.C."/>
            <person name="Luo M."/>
            <person name="Kudrna D."/>
            <person name="Wing R.A."/>
            <person name="Meyers B.C."/>
            <person name="Yi K."/>
            <person name="Kong H."/>
            <person name="Lavrijsen P."/>
            <person name="Sunseri F."/>
            <person name="Falavigna A."/>
            <person name="Ye Y."/>
            <person name="Leebens-Mack J.H."/>
            <person name="Chen G."/>
        </authorList>
    </citation>
    <scope>NUCLEOTIDE SEQUENCE [LARGE SCALE GENOMIC DNA]</scope>
    <source>
        <strain evidence="5">cv. DH0086</strain>
    </source>
</reference>
<dbReference type="PANTHER" id="PTHR33403:SF19">
    <property type="entry name" value="PROTEIN SPIRAL1-LIKE 5"/>
    <property type="match status" value="1"/>
</dbReference>
<dbReference type="InterPro" id="IPR039613">
    <property type="entry name" value="SPR1/2/3/4/5"/>
</dbReference>
<dbReference type="GO" id="GO:0043622">
    <property type="term" value="P:cortical microtubule organization"/>
    <property type="evidence" value="ECO:0007669"/>
    <property type="project" value="InterPro"/>
</dbReference>
<keyword evidence="2" id="KW-0493">Microtubule</keyword>
<dbReference type="Proteomes" id="UP000243459">
    <property type="component" value="Chromosome 4"/>
</dbReference>
<evidence type="ECO:0000256" key="2">
    <source>
        <dbReference type="ARBA" id="ARBA00022701"/>
    </source>
</evidence>
<feature type="compositionally biased region" description="Polar residues" evidence="3">
    <location>
        <begin position="73"/>
        <end position="96"/>
    </location>
</feature>
<protein>
    <recommendedName>
        <fullName evidence="6">Protein SPIRAL1-like 5</fullName>
    </recommendedName>
</protein>
<proteinExistence type="inferred from homology"/>
<evidence type="ECO:0008006" key="6">
    <source>
        <dbReference type="Google" id="ProtNLM"/>
    </source>
</evidence>
<evidence type="ECO:0000313" key="4">
    <source>
        <dbReference type="EMBL" id="ONK72918.1"/>
    </source>
</evidence>
<evidence type="ECO:0000256" key="1">
    <source>
        <dbReference type="ARBA" id="ARBA00009656"/>
    </source>
</evidence>
<feature type="region of interest" description="Disordered" evidence="3">
    <location>
        <begin position="29"/>
        <end position="105"/>
    </location>
</feature>
<dbReference type="GO" id="GO:0010005">
    <property type="term" value="C:cortical microtubule, transverse to long axis"/>
    <property type="evidence" value="ECO:0007669"/>
    <property type="project" value="TreeGrafter"/>
</dbReference>
<name>A0A5P1F3H5_ASPOF</name>
<keyword evidence="5" id="KW-1185">Reference proteome</keyword>
<organism evidence="4 5">
    <name type="scientific">Asparagus officinalis</name>
    <name type="common">Garden asparagus</name>
    <dbReference type="NCBI Taxonomy" id="4686"/>
    <lineage>
        <taxon>Eukaryota</taxon>
        <taxon>Viridiplantae</taxon>
        <taxon>Streptophyta</taxon>
        <taxon>Embryophyta</taxon>
        <taxon>Tracheophyta</taxon>
        <taxon>Spermatophyta</taxon>
        <taxon>Magnoliopsida</taxon>
        <taxon>Liliopsida</taxon>
        <taxon>Asparagales</taxon>
        <taxon>Asparagaceae</taxon>
        <taxon>Asparagoideae</taxon>
        <taxon>Asparagus</taxon>
    </lineage>
</organism>